<sequence length="331" mass="36371">MTIQNPTDPLRRIHRPELVTELLGWAAAGCGLGTVRGHVVCDSGYDDCNLTLSTTRGRYHVKIFTTERPRELTLRYVDLLRCVIAAGVSHPALHPAGGADLLHHRASGNLLVVMDHLDGGTFFDRGGHPNPAQLADLIRQVRLVHSIERDFAPLHDWWATPNMPVLAHEVLPLLPPEDQRTVTEALESFATIDLANLPRALVHGDLTKANVVPTSDTTVAVLDFAVANRYPRIHELSMIVVNLMHGDPRDLDERLADLTRRYGSPPLTDAELAALPAYVYATAAMELLGAAREAILKGNDGRENTYLLSLGRAATAAARRIVRREHRIPGE</sequence>
<protein>
    <recommendedName>
        <fullName evidence="2">Protein kinase domain-containing protein</fullName>
    </recommendedName>
</protein>
<dbReference type="GO" id="GO:0005524">
    <property type="term" value="F:ATP binding"/>
    <property type="evidence" value="ECO:0007669"/>
    <property type="project" value="InterPro"/>
</dbReference>
<dbReference type="Pfam" id="PF01636">
    <property type="entry name" value="APH"/>
    <property type="match status" value="1"/>
</dbReference>
<comment type="similarity">
    <text evidence="1">Belongs to the pseudomonas-type ThrB family.</text>
</comment>
<dbReference type="PROSITE" id="PS50011">
    <property type="entry name" value="PROTEIN_KINASE_DOM"/>
    <property type="match status" value="1"/>
</dbReference>
<dbReference type="EMBL" id="JXSX01000001">
    <property type="protein sequence ID" value="KIR64925.1"/>
    <property type="molecule type" value="Genomic_DNA"/>
</dbReference>
<dbReference type="InterPro" id="IPR000719">
    <property type="entry name" value="Prot_kinase_dom"/>
</dbReference>
<dbReference type="SUPFAM" id="SSF56112">
    <property type="entry name" value="Protein kinase-like (PK-like)"/>
    <property type="match status" value="1"/>
</dbReference>
<gene>
    <name evidence="3" type="ORF">TK50_05030</name>
</gene>
<dbReference type="Gene3D" id="3.90.1200.10">
    <property type="match status" value="1"/>
</dbReference>
<evidence type="ECO:0000313" key="4">
    <source>
        <dbReference type="Proteomes" id="UP000032254"/>
    </source>
</evidence>
<evidence type="ECO:0000256" key="1">
    <source>
        <dbReference type="ARBA" id="ARBA00038240"/>
    </source>
</evidence>
<dbReference type="InterPro" id="IPR050249">
    <property type="entry name" value="Pseudomonas-type_ThrB"/>
</dbReference>
<dbReference type="PANTHER" id="PTHR21064">
    <property type="entry name" value="AMINOGLYCOSIDE PHOSPHOTRANSFERASE DOMAIN-CONTAINING PROTEIN-RELATED"/>
    <property type="match status" value="1"/>
</dbReference>
<evidence type="ECO:0000313" key="3">
    <source>
        <dbReference type="EMBL" id="KIR64925.1"/>
    </source>
</evidence>
<comment type="caution">
    <text evidence="3">The sequence shown here is derived from an EMBL/GenBank/DDBJ whole genome shotgun (WGS) entry which is preliminary data.</text>
</comment>
<feature type="domain" description="Protein kinase" evidence="2">
    <location>
        <begin position="17"/>
        <end position="331"/>
    </location>
</feature>
<dbReference type="RefSeq" id="WP_043961679.1">
    <property type="nucleotide sequence ID" value="NZ_JXSX01000001.1"/>
</dbReference>
<evidence type="ECO:0000259" key="2">
    <source>
        <dbReference type="PROSITE" id="PS50011"/>
    </source>
</evidence>
<dbReference type="GO" id="GO:0019202">
    <property type="term" value="F:amino acid kinase activity"/>
    <property type="evidence" value="ECO:0007669"/>
    <property type="project" value="TreeGrafter"/>
</dbReference>
<dbReference type="InterPro" id="IPR002575">
    <property type="entry name" value="Aminoglycoside_PTrfase"/>
</dbReference>
<dbReference type="OrthoDB" id="5183811at2"/>
<dbReference type="PATRIC" id="fig|47853.6.peg.1071"/>
<organism evidence="3 4">
    <name type="scientific">Micromonospora haikouensis</name>
    <dbReference type="NCBI Taxonomy" id="686309"/>
    <lineage>
        <taxon>Bacteria</taxon>
        <taxon>Bacillati</taxon>
        <taxon>Actinomycetota</taxon>
        <taxon>Actinomycetes</taxon>
        <taxon>Micromonosporales</taxon>
        <taxon>Micromonosporaceae</taxon>
        <taxon>Micromonospora</taxon>
    </lineage>
</organism>
<name>A0A0D0X5Z6_9ACTN</name>
<dbReference type="GeneID" id="301303521"/>
<proteinExistence type="inferred from homology"/>
<accession>A0A0D0X5Z6</accession>
<dbReference type="Proteomes" id="UP000032254">
    <property type="component" value="Unassembled WGS sequence"/>
</dbReference>
<dbReference type="InterPro" id="IPR011009">
    <property type="entry name" value="Kinase-like_dom_sf"/>
</dbReference>
<dbReference type="AlphaFoldDB" id="A0A0D0X5Z6"/>
<dbReference type="PANTHER" id="PTHR21064:SF6">
    <property type="entry name" value="AMINOGLYCOSIDE PHOSPHOTRANSFERASE DOMAIN-CONTAINING PROTEIN"/>
    <property type="match status" value="1"/>
</dbReference>
<dbReference type="GO" id="GO:0004672">
    <property type="term" value="F:protein kinase activity"/>
    <property type="evidence" value="ECO:0007669"/>
    <property type="project" value="InterPro"/>
</dbReference>
<keyword evidence="4" id="KW-1185">Reference proteome</keyword>
<reference evidence="3 4" key="1">
    <citation type="submission" date="2015-01" db="EMBL/GenBank/DDBJ databases">
        <title>Sequencing and annotation of Micromonospora carbonacea strain JXNU-1 genome.</title>
        <authorList>
            <person name="Long Z."/>
            <person name="Huang Y."/>
            <person name="Jiang Y."/>
        </authorList>
    </citation>
    <scope>NUCLEOTIDE SEQUENCE [LARGE SCALE GENOMIC DNA]</scope>
    <source>
        <strain evidence="3 4">JXNU-1</strain>
    </source>
</reference>